<feature type="compositionally biased region" description="Polar residues" evidence="17">
    <location>
        <begin position="616"/>
        <end position="626"/>
    </location>
</feature>
<organismHost>
    <name type="scientific">Bos taurus</name>
    <name type="common">Bovine</name>
    <dbReference type="NCBI Taxonomy" id="9913"/>
</organismHost>
<dbReference type="GO" id="GO:0042025">
    <property type="term" value="C:host cell nucleus"/>
    <property type="evidence" value="ECO:0007669"/>
    <property type="project" value="UniProtKB-SubCell"/>
</dbReference>
<keyword evidence="9 15" id="KW-0067">ATP-binding</keyword>
<evidence type="ECO:0000256" key="14">
    <source>
        <dbReference type="ARBA" id="ARBA00093297"/>
    </source>
</evidence>
<evidence type="ECO:0000256" key="8">
    <source>
        <dbReference type="ARBA" id="ARBA00022806"/>
    </source>
</evidence>
<comment type="PTM">
    <text evidence="15">Sumoylated.</text>
</comment>
<dbReference type="GO" id="GO:0043138">
    <property type="term" value="F:3'-5' DNA helicase activity"/>
    <property type="evidence" value="ECO:0007669"/>
    <property type="project" value="UniProtKB-UniRule"/>
</dbReference>
<evidence type="ECO:0000256" key="17">
    <source>
        <dbReference type="SAM" id="MobiDB-lite"/>
    </source>
</evidence>
<dbReference type="InterPro" id="IPR027417">
    <property type="entry name" value="P-loop_NTPase"/>
</dbReference>
<keyword evidence="11 15" id="KW-0413">Isomerase</keyword>
<evidence type="ECO:0000256" key="7">
    <source>
        <dbReference type="ARBA" id="ARBA00022801"/>
    </source>
</evidence>
<dbReference type="SUPFAM" id="SSF55464">
    <property type="entry name" value="Origin of replication-binding domain, RBD-like"/>
    <property type="match status" value="1"/>
</dbReference>
<dbReference type="Pfam" id="PF00524">
    <property type="entry name" value="PPV_E1_N"/>
    <property type="match status" value="1"/>
</dbReference>
<dbReference type="GO" id="GO:0005524">
    <property type="term" value="F:ATP binding"/>
    <property type="evidence" value="ECO:0007669"/>
    <property type="project" value="UniProtKB-UniRule"/>
</dbReference>
<evidence type="ECO:0000256" key="4">
    <source>
        <dbReference type="ARBA" id="ARBA00022562"/>
    </source>
</evidence>
<dbReference type="EMBL" id="MH220402">
    <property type="protein sequence ID" value="AZG02905.1"/>
    <property type="molecule type" value="Genomic_DNA"/>
</dbReference>
<dbReference type="InterPro" id="IPR046832">
    <property type="entry name" value="PPV_E1_DBD"/>
</dbReference>
<feature type="modified residue" description="Phosphoserine; by host" evidence="15">
    <location>
        <position position="106"/>
    </location>
</feature>
<evidence type="ECO:0000256" key="10">
    <source>
        <dbReference type="ARBA" id="ARBA00023125"/>
    </source>
</evidence>
<comment type="similarity">
    <text evidence="15 16">Belongs to the papillomaviridae E1 protein family.</text>
</comment>
<feature type="modified residue" description="Phosphoserine; by host" evidence="15">
    <location>
        <position position="90"/>
    </location>
</feature>
<comment type="PTM">
    <text evidence="15">Phosphorylated.</text>
</comment>
<evidence type="ECO:0000256" key="5">
    <source>
        <dbReference type="ARBA" id="ARBA00022705"/>
    </source>
</evidence>
<dbReference type="InterPro" id="IPR037102">
    <property type="entry name" value="Znf_lg_T-Ag_D1_dom_sf"/>
</dbReference>
<dbReference type="InterPro" id="IPR014015">
    <property type="entry name" value="Helicase_SF3_DNA-vir"/>
</dbReference>
<keyword evidence="10 15" id="KW-0238">DNA-binding</keyword>
<dbReference type="Pfam" id="PF00519">
    <property type="entry name" value="PPV_E1_C"/>
    <property type="match status" value="1"/>
</dbReference>
<feature type="compositionally biased region" description="Acidic residues" evidence="17">
    <location>
        <begin position="598"/>
        <end position="608"/>
    </location>
</feature>
<reference evidence="19" key="1">
    <citation type="journal article" date="2018" name="Arch. Virol.">
        <title>Bovine papillomavirus 24: a novel member of the genus Xipapillomavirus detected in the Amazon region.</title>
        <authorList>
            <person name="Daudt C."/>
            <person name="da Silva F.R."/>
            <person name="Cibulski S.P."/>
            <person name="Streck A.F."/>
            <person name="Laurie R.E."/>
            <person name="Munday J.S."/>
            <person name="Canal C.W."/>
        </authorList>
    </citation>
    <scope>NUCLEOTIDE SEQUENCE</scope>
    <source>
        <strain evidence="19">BPV5_BR/02AC12</strain>
    </source>
</reference>
<dbReference type="HAMAP" id="MF_04000">
    <property type="entry name" value="PPV_E1"/>
    <property type="match status" value="1"/>
</dbReference>
<evidence type="ECO:0000256" key="2">
    <source>
        <dbReference type="ARBA" id="ARBA00022518"/>
    </source>
</evidence>
<dbReference type="Gene3D" id="1.10.10.510">
    <property type="entry name" value="Zinc finger, large T-antigen D1 domain"/>
    <property type="match status" value="1"/>
</dbReference>
<organism evidence="19">
    <name type="scientific">Bovine papillomavirus type 5</name>
    <dbReference type="NCBI Taxonomy" id="2491661"/>
    <lineage>
        <taxon>Viruses</taxon>
        <taxon>Monodnaviria</taxon>
        <taxon>Shotokuvirae</taxon>
        <taxon>Cossaviricota</taxon>
        <taxon>Papovaviricetes</taxon>
        <taxon>Zurhausenvirales</taxon>
        <taxon>Papillomaviridae</taxon>
        <taxon>Firstpapillomavirinae</taxon>
        <taxon>Epsilonpapillomavirus</taxon>
        <taxon>Epsilonpapillomavirus 1</taxon>
    </lineage>
</organism>
<dbReference type="SUPFAM" id="SSF52540">
    <property type="entry name" value="P-loop containing nucleoside triphosphate hydrolases"/>
    <property type="match status" value="1"/>
</dbReference>
<keyword evidence="2 15" id="KW-0244">Early protein</keyword>
<evidence type="ECO:0000256" key="15">
    <source>
        <dbReference type="HAMAP-Rule" id="MF_04000"/>
    </source>
</evidence>
<feature type="binding site" evidence="15">
    <location>
        <begin position="452"/>
        <end position="459"/>
    </location>
    <ligand>
        <name>ATP</name>
        <dbReference type="ChEBI" id="CHEBI:30616"/>
    </ligand>
</feature>
<evidence type="ECO:0000256" key="16">
    <source>
        <dbReference type="PIRNR" id="PIRNR003383"/>
    </source>
</evidence>
<proteinExistence type="inferred from homology"/>
<comment type="catalytic activity">
    <reaction evidence="13 15 16">
        <text>ATP + H2O = ADP + phosphate + H(+)</text>
        <dbReference type="Rhea" id="RHEA:13065"/>
        <dbReference type="ChEBI" id="CHEBI:15377"/>
        <dbReference type="ChEBI" id="CHEBI:15378"/>
        <dbReference type="ChEBI" id="CHEBI:30616"/>
        <dbReference type="ChEBI" id="CHEBI:43474"/>
        <dbReference type="ChEBI" id="CHEBI:456216"/>
        <dbReference type="EC" id="5.6.2.4"/>
    </reaction>
</comment>
<evidence type="ECO:0000259" key="18">
    <source>
        <dbReference type="PROSITE" id="PS51206"/>
    </source>
</evidence>
<keyword evidence="6 15" id="KW-0547">Nucleotide-binding</keyword>
<comment type="catalytic activity">
    <reaction evidence="12 15">
        <text>Couples ATP hydrolysis with the unwinding of duplex DNA by translocating in the 3'-5' direction.</text>
        <dbReference type="EC" id="5.6.2.4"/>
    </reaction>
</comment>
<sequence>MADKSGRLLGGCSFVLDEADCSDLEIDSDDESDKENVPNGQDMCNSFDAEFIDNAPLAQGNTLALFQRQVAQAGKQKVNYLKRKLHLESSELGTVGRAVLQPVNHSTPAAKRRLFECSSSENEVSYAASPAAANTQVFRNQNSGSVGGSSGFGSQASVSQSQQNSNLHLQILKSKNSAACKLAVFKFVYAASFCDLTRPFKNDKTTNYQWVAAVFGVSEELFEASKQLLGRSCTYLHATCRAHEKGSVALLLLSFHVAKSRETVTNLLKNLLNLRAEHMMLQPPKLRGVTSAMFWYKMTLSPNTYTWGQLPRWIEQQILITENSSEVLKFDFSHMVQWALDNEMMDESSIAFHYAQMADHDSNARAWLGLSNQAKIVKDVCTMVHHYQRAIMRSMTMSAYVHKMCERVNVTGSWLVIMQFLKFHGIEPIRFVNALRPWLQGVPKKNCLAFIGPPDTGKSLFTNSLMSFLKGKVLNFANSASHFWLAPLTEAKVALIDDATHACLKYCDTYLRNFFDGYSVCIDRKHKNAVQIKAPPMLLTSNIDIQAEEKYSYLKSRVTCFYFNDKCPLNEDGKPLFQITDPDWKSFFERLWQRLELSDQEEEEEGDENGSRGTFICSTRNSNDFT</sequence>
<evidence type="ECO:0000256" key="9">
    <source>
        <dbReference type="ARBA" id="ARBA00022840"/>
    </source>
</evidence>
<evidence type="ECO:0000256" key="13">
    <source>
        <dbReference type="ARBA" id="ARBA00048988"/>
    </source>
</evidence>
<dbReference type="GO" id="GO:0016887">
    <property type="term" value="F:ATP hydrolysis activity"/>
    <property type="evidence" value="ECO:0007669"/>
    <property type="project" value="RHEA"/>
</dbReference>
<keyword evidence="5 15" id="KW-0235">DNA replication</keyword>
<dbReference type="EC" id="5.6.2.4" evidence="15 16"/>
<gene>
    <name evidence="15 19" type="primary">E1</name>
</gene>
<dbReference type="InterPro" id="IPR001177">
    <property type="entry name" value="PPV_DNA_helicase_E1_C"/>
</dbReference>
<feature type="short sequence motif" description="Nuclear localization signal" evidence="15">
    <location>
        <begin position="82"/>
        <end position="84"/>
    </location>
</feature>
<protein>
    <recommendedName>
        <fullName evidence="15 16">Replication protein E1</fullName>
        <ecNumber evidence="15 16">5.6.2.4</ecNumber>
    </recommendedName>
    <alternativeName>
        <fullName evidence="15">ATP-dependent helicase E1</fullName>
    </alternativeName>
    <alternativeName>
        <fullName evidence="15">DNA 3'-5' helicase E1</fullName>
    </alternativeName>
</protein>
<comment type="subunit">
    <text evidence="15">Can form hexamers. Interacts with E2 protein; this interaction increases E1 DNA binding specificity. Interacts with host DNA polymerase subunit POLA2. Interacts with host single stranded DNA-binding protein RPA1. Interacts with host TOP1; this interaction stimulates the enzymatic activity of TOP1.</text>
</comment>
<evidence type="ECO:0000256" key="6">
    <source>
        <dbReference type="ARBA" id="ARBA00022741"/>
    </source>
</evidence>
<comment type="function">
    <text evidence="14 15">ATP-dependent DNA 3'-5' helicase required for initiation of viral DNA replication. It forms a complex with the viral E2 protein. The E1-E2 complex binds to the replication origin which contains binding sites for both proteins. During the initial step, a dimer of E1 interacts with a dimer of protein E2 leading to a complex that binds the viral origin of replication with high specificity. Then, a second dimer of E1 displaces the E2 dimer in an ATP-dependent manner to form the E1 tetramer. Following this, two E1 monomers are added to each half of the site, which results in the formation of two E1 trimers on the viral ori. Subsequently, two hexamers will be created. The double hexamer acts as a bi-directional helicase machinery and unwinds the viral DNA and then recruits the host DNA polymerase to start replication.</text>
</comment>
<evidence type="ECO:0000256" key="1">
    <source>
        <dbReference type="ARBA" id="ARBA00004147"/>
    </source>
</evidence>
<dbReference type="PIRSF" id="PIRSF003383">
    <property type="entry name" value="Rep_E1_papillomaV"/>
    <property type="match status" value="1"/>
</dbReference>
<evidence type="ECO:0000256" key="3">
    <source>
        <dbReference type="ARBA" id="ARBA00022553"/>
    </source>
</evidence>
<dbReference type="InterPro" id="IPR016393">
    <property type="entry name" value="Rep_E1_papillomaV"/>
</dbReference>
<keyword evidence="15" id="KW-1017">Isopeptide bond</keyword>
<evidence type="ECO:0000256" key="11">
    <source>
        <dbReference type="ARBA" id="ARBA00023235"/>
    </source>
</evidence>
<keyword evidence="15" id="KW-0832">Ubl conjugation</keyword>
<keyword evidence="3 15" id="KW-0597">Phosphoprotein</keyword>
<dbReference type="PROSITE" id="PS51206">
    <property type="entry name" value="SF3_HELICASE_1"/>
    <property type="match status" value="1"/>
</dbReference>
<accession>A0A3G8G7N0</accession>
<feature type="domain" description="SF3 helicase" evidence="18">
    <location>
        <begin position="412"/>
        <end position="576"/>
    </location>
</feature>
<name>A0A3G8G7N0_BPV5</name>
<dbReference type="InterPro" id="IPR014000">
    <property type="entry name" value="PPV_DNA_helicase_E1_N"/>
</dbReference>
<evidence type="ECO:0000256" key="12">
    <source>
        <dbReference type="ARBA" id="ARBA00034617"/>
    </source>
</evidence>
<dbReference type="GO" id="GO:0006260">
    <property type="term" value="P:DNA replication"/>
    <property type="evidence" value="ECO:0007669"/>
    <property type="project" value="UniProtKB-UniRule"/>
</dbReference>
<feature type="region of interest" description="Disordered" evidence="17">
    <location>
        <begin position="598"/>
        <end position="626"/>
    </location>
</feature>
<comment type="function">
    <text evidence="16">ATP-dependent DNA helicase required for initiation of viral DNA replication. It forms a complex with the viral E2 protein. The E1-E2 complex binds to the replication origin which contains binding sites for both proteins.</text>
</comment>
<dbReference type="Gene3D" id="3.40.50.300">
    <property type="entry name" value="P-loop containing nucleotide triphosphate hydrolases"/>
    <property type="match status" value="1"/>
</dbReference>
<keyword evidence="8 15" id="KW-0347">Helicase</keyword>
<keyword evidence="4 15" id="KW-1048">Host nucleus</keyword>
<dbReference type="Pfam" id="PF20450">
    <property type="entry name" value="PPV_E1_DBD"/>
    <property type="match status" value="1"/>
</dbReference>
<dbReference type="Gene3D" id="3.40.1310.10">
    <property type="match status" value="1"/>
</dbReference>
<evidence type="ECO:0000313" key="19">
    <source>
        <dbReference type="EMBL" id="AZG02905.1"/>
    </source>
</evidence>
<comment type="subcellular location">
    <subcellularLocation>
        <location evidence="1 15">Host nucleus</location>
    </subcellularLocation>
</comment>
<keyword evidence="7 15" id="KW-0378">Hydrolase</keyword>
<dbReference type="GO" id="GO:0003677">
    <property type="term" value="F:DNA binding"/>
    <property type="evidence" value="ECO:0007669"/>
    <property type="project" value="UniProtKB-UniRule"/>
</dbReference>
<feature type="cross-link" description="Glycyl lysine isopeptide (Lys-Gly) (interchain with G-Cter in SUMO)" evidence="15">
    <location>
        <position position="533"/>
    </location>
</feature>
<comment type="caution">
    <text evidence="15">Lacks conserved residue(s) required for the propagation of feature annotation.</text>
</comment>
<dbReference type="InterPro" id="IPR046935">
    <property type="entry name" value="PPV_E1_DBD_sf"/>
</dbReference>